<evidence type="ECO:0000313" key="3">
    <source>
        <dbReference type="Proteomes" id="UP000057158"/>
    </source>
</evidence>
<protein>
    <submittedName>
        <fullName evidence="2">Chemotaxis signal transduction protein</fullName>
    </submittedName>
</protein>
<dbReference type="EMBL" id="CP010802">
    <property type="protein sequence ID" value="ALC15907.1"/>
    <property type="molecule type" value="Genomic_DNA"/>
</dbReference>
<dbReference type="InterPro" id="IPR036061">
    <property type="entry name" value="CheW-like_dom_sf"/>
</dbReference>
<evidence type="ECO:0000259" key="1">
    <source>
        <dbReference type="PROSITE" id="PS50851"/>
    </source>
</evidence>
<dbReference type="PATRIC" id="fig|1603606.3.peg.1230"/>
<dbReference type="STRING" id="1603606.DSOUD_1125"/>
<proteinExistence type="predicted"/>
<gene>
    <name evidence="2" type="ORF">DSOUD_1125</name>
</gene>
<dbReference type="Gene3D" id="2.40.50.180">
    <property type="entry name" value="CheA-289, Domain 4"/>
    <property type="match status" value="1"/>
</dbReference>
<dbReference type="Pfam" id="PF01584">
    <property type="entry name" value="CheW"/>
    <property type="match status" value="1"/>
</dbReference>
<dbReference type="KEGG" id="des:DSOUD_1125"/>
<sequence>MIDKVALLVLAGKVFALPVTGIEHILDGPRTFLLPLMPEGYSGVFLYRDEVTPILNLSRVLGISGTAEEDVPPLTVLYGCDSGLVGLPVDTVLRVVDRAKGSEERGAEGEDQGGPRHFVYEGTRYPLLDIEAQVASLPR</sequence>
<dbReference type="Proteomes" id="UP000057158">
    <property type="component" value="Chromosome"/>
</dbReference>
<keyword evidence="3" id="KW-1185">Reference proteome</keyword>
<organism evidence="2 3">
    <name type="scientific">Desulfuromonas soudanensis</name>
    <dbReference type="NCBI Taxonomy" id="1603606"/>
    <lineage>
        <taxon>Bacteria</taxon>
        <taxon>Pseudomonadati</taxon>
        <taxon>Thermodesulfobacteriota</taxon>
        <taxon>Desulfuromonadia</taxon>
        <taxon>Desulfuromonadales</taxon>
        <taxon>Desulfuromonadaceae</taxon>
        <taxon>Desulfuromonas</taxon>
    </lineage>
</organism>
<evidence type="ECO:0000313" key="2">
    <source>
        <dbReference type="EMBL" id="ALC15907.1"/>
    </source>
</evidence>
<feature type="domain" description="CheW-like" evidence="1">
    <location>
        <begin position="2"/>
        <end position="139"/>
    </location>
</feature>
<reference evidence="2 3" key="1">
    <citation type="submission" date="2015-07" db="EMBL/GenBank/DDBJ databases">
        <title>Isolation and Genomic Characterization of a Novel Halophilic Metal-Reducing Deltaproteobacterium from the Deep Subsurface.</title>
        <authorList>
            <person name="Badalamenti J.P."/>
            <person name="Summers Z.M."/>
            <person name="Gralnick J.A."/>
            <person name="Bond D.R."/>
        </authorList>
    </citation>
    <scope>NUCLEOTIDE SEQUENCE [LARGE SCALE GENOMIC DNA]</scope>
    <source>
        <strain evidence="2 3">WTL</strain>
    </source>
</reference>
<dbReference type="PROSITE" id="PS50851">
    <property type="entry name" value="CHEW"/>
    <property type="match status" value="1"/>
</dbReference>
<dbReference type="AlphaFoldDB" id="A0A0M4DGT7"/>
<dbReference type="InterPro" id="IPR002545">
    <property type="entry name" value="CheW-lke_dom"/>
</dbReference>
<dbReference type="GO" id="GO:0007165">
    <property type="term" value="P:signal transduction"/>
    <property type="evidence" value="ECO:0007669"/>
    <property type="project" value="InterPro"/>
</dbReference>
<dbReference type="OrthoDB" id="9790406at2"/>
<dbReference type="SUPFAM" id="SSF50341">
    <property type="entry name" value="CheW-like"/>
    <property type="match status" value="1"/>
</dbReference>
<dbReference type="RefSeq" id="WP_053550064.1">
    <property type="nucleotide sequence ID" value="NZ_CP010802.1"/>
</dbReference>
<accession>A0A0M4DGT7</accession>
<dbReference type="GO" id="GO:0006935">
    <property type="term" value="P:chemotaxis"/>
    <property type="evidence" value="ECO:0007669"/>
    <property type="project" value="InterPro"/>
</dbReference>
<name>A0A0M4DGT7_9BACT</name>
<dbReference type="SMART" id="SM00260">
    <property type="entry name" value="CheW"/>
    <property type="match status" value="1"/>
</dbReference>